<keyword evidence="1" id="KW-0732">Signal</keyword>
<comment type="caution">
    <text evidence="2">The sequence shown here is derived from an EMBL/GenBank/DDBJ whole genome shotgun (WGS) entry which is preliminary data.</text>
</comment>
<dbReference type="Proteomes" id="UP000035489">
    <property type="component" value="Unassembled WGS sequence"/>
</dbReference>
<proteinExistence type="predicted"/>
<evidence type="ECO:0000313" key="2">
    <source>
        <dbReference type="EMBL" id="KLK91223.1"/>
    </source>
</evidence>
<sequence length="190" mass="18634">MGSGAKTSLALAVLGVSVLAGCAGSGESGGMGLGEMLLTGGATQAPVQVRPMDDVYCPPVTIAEGGSAIQAYSAGRAGDSSALRSQVSISNLARECVGQPDGSTLVKVGVEARALLGVGGAAGRYNVPVQIVVKDGSTVIANRSRGAVAAIPAGGTQTSVTVVEDNIVVPAARANTFEIEVALGGRGQRG</sequence>
<keyword evidence="3" id="KW-1185">Reference proteome</keyword>
<evidence type="ECO:0000313" key="3">
    <source>
        <dbReference type="Proteomes" id="UP000035489"/>
    </source>
</evidence>
<reference evidence="2 3" key="1">
    <citation type="submission" date="2015-05" db="EMBL/GenBank/DDBJ databases">
        <title>Draft genome sequence of Microvirga vignae strain BR3299, a novel nitrogen fixing bacteria isolated from Brazil semi-aired region.</title>
        <authorList>
            <person name="Zilli J.E."/>
            <person name="Passos S.R."/>
            <person name="Leite J."/>
            <person name="Baldani J.I."/>
            <person name="Xavier G.R."/>
            <person name="Rumjaneck N.G."/>
            <person name="Simoes-Araujo J.L."/>
        </authorList>
    </citation>
    <scope>NUCLEOTIDE SEQUENCE [LARGE SCALE GENOMIC DNA]</scope>
    <source>
        <strain evidence="2 3">BR3299</strain>
    </source>
</reference>
<feature type="chain" id="PRO_5002592996" description="Lipoprotein" evidence="1">
    <location>
        <begin position="23"/>
        <end position="190"/>
    </location>
</feature>
<feature type="signal peptide" evidence="1">
    <location>
        <begin position="1"/>
        <end position="22"/>
    </location>
</feature>
<evidence type="ECO:0008006" key="4">
    <source>
        <dbReference type="Google" id="ProtNLM"/>
    </source>
</evidence>
<dbReference type="PATRIC" id="fig|1225564.3.peg.5623"/>
<gene>
    <name evidence="2" type="ORF">AA309_21365</name>
</gene>
<dbReference type="EMBL" id="LCYG01000057">
    <property type="protein sequence ID" value="KLK91223.1"/>
    <property type="molecule type" value="Genomic_DNA"/>
</dbReference>
<evidence type="ECO:0000256" key="1">
    <source>
        <dbReference type="SAM" id="SignalP"/>
    </source>
</evidence>
<dbReference type="AlphaFoldDB" id="A0A0H1R7S3"/>
<organism evidence="2 3">
    <name type="scientific">Microvirga vignae</name>
    <dbReference type="NCBI Taxonomy" id="1225564"/>
    <lineage>
        <taxon>Bacteria</taxon>
        <taxon>Pseudomonadati</taxon>
        <taxon>Pseudomonadota</taxon>
        <taxon>Alphaproteobacteria</taxon>
        <taxon>Hyphomicrobiales</taxon>
        <taxon>Methylobacteriaceae</taxon>
        <taxon>Microvirga</taxon>
    </lineage>
</organism>
<name>A0A0H1R7S3_9HYPH</name>
<accession>A0A0H1R7S3</accession>
<protein>
    <recommendedName>
        <fullName evidence="4">Lipoprotein</fullName>
    </recommendedName>
</protein>
<dbReference type="STRING" id="1225564.AA309_21365"/>
<dbReference type="PROSITE" id="PS51257">
    <property type="entry name" value="PROKAR_LIPOPROTEIN"/>
    <property type="match status" value="1"/>
</dbReference>